<feature type="non-terminal residue" evidence="2">
    <location>
        <position position="1"/>
    </location>
</feature>
<evidence type="ECO:0000313" key="2">
    <source>
        <dbReference type="EMBL" id="NXK16177.1"/>
    </source>
</evidence>
<dbReference type="AlphaFoldDB" id="A0A7L0H7W4"/>
<comment type="caution">
    <text evidence="2">The sequence shown here is derived from an EMBL/GenBank/DDBJ whole genome shotgun (WGS) entry which is preliminary data.</text>
</comment>
<feature type="region of interest" description="Disordered" evidence="1">
    <location>
        <begin position="360"/>
        <end position="383"/>
    </location>
</feature>
<reference evidence="2 3" key="1">
    <citation type="submission" date="2019-09" db="EMBL/GenBank/DDBJ databases">
        <title>Bird 10,000 Genomes (B10K) Project - Family phase.</title>
        <authorList>
            <person name="Zhang G."/>
        </authorList>
    </citation>
    <scope>NUCLEOTIDE SEQUENCE [LARGE SCALE GENOMIC DNA]</scope>
    <source>
        <strain evidence="2">B10K-DU-005-73</strain>
        <tissue evidence="2">Liver</tissue>
    </source>
</reference>
<organism evidence="2 3">
    <name type="scientific">Arenaria interpres</name>
    <name type="common">Ruddy turnstone</name>
    <name type="synonym">Tringa interpres</name>
    <dbReference type="NCBI Taxonomy" id="54971"/>
    <lineage>
        <taxon>Eukaryota</taxon>
        <taxon>Metazoa</taxon>
        <taxon>Chordata</taxon>
        <taxon>Craniata</taxon>
        <taxon>Vertebrata</taxon>
        <taxon>Euteleostomi</taxon>
        <taxon>Archelosauria</taxon>
        <taxon>Archosauria</taxon>
        <taxon>Dinosauria</taxon>
        <taxon>Saurischia</taxon>
        <taxon>Theropoda</taxon>
        <taxon>Coelurosauria</taxon>
        <taxon>Aves</taxon>
        <taxon>Neognathae</taxon>
        <taxon>Neoaves</taxon>
        <taxon>Charadriiformes</taxon>
        <taxon>Scolopacidae</taxon>
        <taxon>Arenaria</taxon>
    </lineage>
</organism>
<dbReference type="EMBL" id="VXAK01000763">
    <property type="protein sequence ID" value="NXK16177.1"/>
    <property type="molecule type" value="Genomic_DNA"/>
</dbReference>
<feature type="compositionally biased region" description="Polar residues" evidence="1">
    <location>
        <begin position="367"/>
        <end position="383"/>
    </location>
</feature>
<dbReference type="InterPro" id="IPR027867">
    <property type="entry name" value="SPATA48"/>
</dbReference>
<sequence length="383" mass="43230">YRSVLKNMCMPVVRGPENRHDFASFEEKNSNSFLKFHPFTPPVGPNYPLFPHRDDVPLVDPCSGFVSPGADADLQPNVGRAIESLVDYSDVKPHQRIPIAGKGGQAAHRRQMILLEETSQNRRWNSRAVSAASVRARLGDWRPAVKGVPALPDQNCIFAFCMDPSIKASVCDPSARWREEKARDYFYKSNTQRAYEEVPWDNILPSKIQPPESTVEVLPDAVSHRFTKRRYNPEPEISQVVGVFWDRFQTRSFPSPERPVNFISQSYRTCHIPLYTGCVGAVNFEDIDNADVDLIQLNHVRTSKPRYTSTAHTPNIPGYTGKVHWSATHPANSNLPSTTPSIIAQLHGYIAKHGSSSRYNHHGPFSQLMTPVSPQNSFNKRER</sequence>
<dbReference type="PANTHER" id="PTHR34759">
    <property type="entry name" value="SPERMATOGENESIS-ASSOCIATED PROTEIN 48"/>
    <property type="match status" value="1"/>
</dbReference>
<dbReference type="Pfam" id="PF15073">
    <property type="entry name" value="SPATA48"/>
    <property type="match status" value="1"/>
</dbReference>
<dbReference type="Proteomes" id="UP000541811">
    <property type="component" value="Unassembled WGS sequence"/>
</dbReference>
<proteinExistence type="predicted"/>
<keyword evidence="3" id="KW-1185">Reference proteome</keyword>
<evidence type="ECO:0000256" key="1">
    <source>
        <dbReference type="SAM" id="MobiDB-lite"/>
    </source>
</evidence>
<dbReference type="PANTHER" id="PTHR34759:SF1">
    <property type="entry name" value="SPERMATOGENESIS-ASSOCIATED PROTEIN 48"/>
    <property type="match status" value="1"/>
</dbReference>
<feature type="non-terminal residue" evidence="2">
    <location>
        <position position="383"/>
    </location>
</feature>
<evidence type="ECO:0000313" key="3">
    <source>
        <dbReference type="Proteomes" id="UP000541811"/>
    </source>
</evidence>
<accession>A0A7L0H7W4</accession>
<gene>
    <name evidence="2" type="primary">Spata48</name>
    <name evidence="2" type="ORF">AREINT_R08465</name>
</gene>
<protein>
    <submittedName>
        <fullName evidence="2">SPT48 protein</fullName>
    </submittedName>
</protein>
<name>A0A7L0H7W4_AREIN</name>